<dbReference type="Pfam" id="PF13646">
    <property type="entry name" value="HEAT_2"/>
    <property type="match status" value="1"/>
</dbReference>
<feature type="region of interest" description="Disordered" evidence="1">
    <location>
        <begin position="781"/>
        <end position="810"/>
    </location>
</feature>
<keyword evidence="3" id="KW-1185">Reference proteome</keyword>
<name>A0AAE1CU40_9GAST</name>
<accession>A0AAE1CU40</accession>
<dbReference type="Proteomes" id="UP001283361">
    <property type="component" value="Unassembled WGS sequence"/>
</dbReference>
<evidence type="ECO:0000256" key="1">
    <source>
        <dbReference type="SAM" id="MobiDB-lite"/>
    </source>
</evidence>
<evidence type="ECO:0000313" key="2">
    <source>
        <dbReference type="EMBL" id="KAK3736667.1"/>
    </source>
</evidence>
<dbReference type="InterPro" id="IPR011989">
    <property type="entry name" value="ARM-like"/>
</dbReference>
<reference evidence="2" key="1">
    <citation type="journal article" date="2023" name="G3 (Bethesda)">
        <title>A reference genome for the long-term kleptoplast-retaining sea slug Elysia crispata morphotype clarki.</title>
        <authorList>
            <person name="Eastman K.E."/>
            <person name="Pendleton A.L."/>
            <person name="Shaikh M.A."/>
            <person name="Suttiyut T."/>
            <person name="Ogas R."/>
            <person name="Tomko P."/>
            <person name="Gavelis G."/>
            <person name="Widhalm J.R."/>
            <person name="Wisecaver J.H."/>
        </authorList>
    </citation>
    <scope>NUCLEOTIDE SEQUENCE</scope>
    <source>
        <strain evidence="2">ECLA1</strain>
    </source>
</reference>
<feature type="compositionally biased region" description="Polar residues" evidence="1">
    <location>
        <begin position="235"/>
        <end position="248"/>
    </location>
</feature>
<feature type="compositionally biased region" description="Acidic residues" evidence="1">
    <location>
        <begin position="541"/>
        <end position="553"/>
    </location>
</feature>
<feature type="region of interest" description="Disordered" evidence="1">
    <location>
        <begin position="517"/>
        <end position="558"/>
    </location>
</feature>
<comment type="caution">
    <text evidence="2">The sequence shown here is derived from an EMBL/GenBank/DDBJ whole genome shotgun (WGS) entry which is preliminary data.</text>
</comment>
<feature type="compositionally biased region" description="Basic and acidic residues" evidence="1">
    <location>
        <begin position="75"/>
        <end position="85"/>
    </location>
</feature>
<feature type="compositionally biased region" description="Basic and acidic residues" evidence="1">
    <location>
        <begin position="527"/>
        <end position="540"/>
    </location>
</feature>
<proteinExistence type="predicted"/>
<evidence type="ECO:0008006" key="4">
    <source>
        <dbReference type="Google" id="ProtNLM"/>
    </source>
</evidence>
<protein>
    <recommendedName>
        <fullName evidence="4">TIR domain-containing protein</fullName>
    </recommendedName>
</protein>
<dbReference type="SUPFAM" id="SSF48371">
    <property type="entry name" value="ARM repeat"/>
    <property type="match status" value="1"/>
</dbReference>
<feature type="compositionally biased region" description="Basic residues" evidence="1">
    <location>
        <begin position="796"/>
        <end position="810"/>
    </location>
</feature>
<dbReference type="EMBL" id="JAWDGP010006697">
    <property type="protein sequence ID" value="KAK3736667.1"/>
    <property type="molecule type" value="Genomic_DNA"/>
</dbReference>
<feature type="compositionally biased region" description="Basic residues" evidence="1">
    <location>
        <begin position="185"/>
        <end position="196"/>
    </location>
</feature>
<gene>
    <name evidence="2" type="ORF">RRG08_000266</name>
</gene>
<feature type="compositionally biased region" description="Polar residues" evidence="1">
    <location>
        <begin position="517"/>
        <end position="526"/>
    </location>
</feature>
<organism evidence="2 3">
    <name type="scientific">Elysia crispata</name>
    <name type="common">lettuce slug</name>
    <dbReference type="NCBI Taxonomy" id="231223"/>
    <lineage>
        <taxon>Eukaryota</taxon>
        <taxon>Metazoa</taxon>
        <taxon>Spiralia</taxon>
        <taxon>Lophotrochozoa</taxon>
        <taxon>Mollusca</taxon>
        <taxon>Gastropoda</taxon>
        <taxon>Heterobranchia</taxon>
        <taxon>Euthyneura</taxon>
        <taxon>Panpulmonata</taxon>
        <taxon>Sacoglossa</taxon>
        <taxon>Placobranchoidea</taxon>
        <taxon>Plakobranchidae</taxon>
        <taxon>Elysia</taxon>
    </lineage>
</organism>
<feature type="compositionally biased region" description="Polar residues" evidence="1">
    <location>
        <begin position="158"/>
        <end position="171"/>
    </location>
</feature>
<dbReference type="Gene3D" id="1.25.10.10">
    <property type="entry name" value="Leucine-rich Repeat Variant"/>
    <property type="match status" value="1"/>
</dbReference>
<feature type="compositionally biased region" description="Polar residues" evidence="1">
    <location>
        <begin position="23"/>
        <end position="35"/>
    </location>
</feature>
<sequence length="810" mass="88952">MKADFIAQTNFTAIHPTDRLAMGQNQAAPKSSGSSIEEKRGMDLSPDQQNLLAPESSVGVRLDTGFPRGPNGNFRRKESSRRNQERPQWAVSEAPTYGGPHPMEMPYPVLVGPGGRRSYYYPEGPPYMMYSPGPDGFYPPESMVMGYPGYPASHSPDTRPNGTSSTRNSVLNPEFPEPLDNQVKIRSKEKSKKKSHQVITRVDVNANDITTDNDDDKNRHRDSGHVPESIKQIFEGSSSTSAGLMTNQGKDDQPTPLTPPSSPTVAIPPQTAQETAITTTDNTVAPSAAASIVTSWTTKKFVEVGEAEGDVSRFLIDGDPNPLPFTPPGERIPLSVERNLDPSSDHEEMTVNLTLSEVDREDVVICHSAMEAEVATALKDHIEAVNLTVWMGALADDDTRNDVSNAARAVFNSQALVVFLSESSTERRQVQDLVSLATLIGLPVFPVGIGPRSNILDSLDQKLKLLLGQCRWTELALQNGVIVGEFVGLANLMQEQLQTLQKYEVVDEKCGQVSSWTHRQRQQQPKENVRIVTRLERREGDPEEAEEEEEEQAVEQPLPGEAIMSAAEFWDTTFPNNGTVSWDKFWAELSSYCSSQLTTHVPISCVPRLMGALKEDLVQTDQRGKDFVSRDALIGFCTDNGRERDLWQAVCETARQCQAMTDLFDKDCTIRAIAVEGMGGYGNPAVISGLRGLTQDGDPKIRCLATEALSSCMLLADQRSFAALMRALDDAHWTVRKTACLGMARLGAEQAVDRVRRIGRNDVNPLVRSVAASALAEIEAGQLPPVTSSEKSRSASTKKRQSSKKKEKKK</sequence>
<evidence type="ECO:0000313" key="3">
    <source>
        <dbReference type="Proteomes" id="UP001283361"/>
    </source>
</evidence>
<dbReference type="AlphaFoldDB" id="A0AAE1CU40"/>
<feature type="region of interest" description="Disordered" evidence="1">
    <location>
        <begin position="149"/>
        <end position="267"/>
    </location>
</feature>
<feature type="region of interest" description="Disordered" evidence="1">
    <location>
        <begin position="17"/>
        <end position="100"/>
    </location>
</feature>
<feature type="compositionally biased region" description="Basic and acidic residues" evidence="1">
    <location>
        <begin position="216"/>
        <end position="225"/>
    </location>
</feature>
<dbReference type="InterPro" id="IPR016024">
    <property type="entry name" value="ARM-type_fold"/>
</dbReference>